<evidence type="ECO:0000313" key="7">
    <source>
        <dbReference type="EMBL" id="QDT90033.1"/>
    </source>
</evidence>
<dbReference type="KEGG" id="gax:Pan161_16660"/>
<evidence type="ECO:0000256" key="2">
    <source>
        <dbReference type="ARBA" id="ARBA00022741"/>
    </source>
</evidence>
<dbReference type="InterPro" id="IPR003439">
    <property type="entry name" value="ABC_transporter-like_ATP-bd"/>
</dbReference>
<dbReference type="InterPro" id="IPR027417">
    <property type="entry name" value="P-loop_NTPase"/>
</dbReference>
<protein>
    <submittedName>
        <fullName evidence="7">Putative siderophore transport system ATP-binding protein YusV</fullName>
    </submittedName>
</protein>
<keyword evidence="8" id="KW-1185">Reference proteome</keyword>
<keyword evidence="2" id="KW-0547">Nucleotide-binding</keyword>
<reference evidence="7 8" key="1">
    <citation type="submission" date="2019-02" db="EMBL/GenBank/DDBJ databases">
        <title>Deep-cultivation of Planctomycetes and their phenomic and genomic characterization uncovers novel biology.</title>
        <authorList>
            <person name="Wiegand S."/>
            <person name="Jogler M."/>
            <person name="Boedeker C."/>
            <person name="Pinto D."/>
            <person name="Vollmers J."/>
            <person name="Rivas-Marin E."/>
            <person name="Kohn T."/>
            <person name="Peeters S.H."/>
            <person name="Heuer A."/>
            <person name="Rast P."/>
            <person name="Oberbeckmann S."/>
            <person name="Bunk B."/>
            <person name="Jeske O."/>
            <person name="Meyerdierks A."/>
            <person name="Storesund J.E."/>
            <person name="Kallscheuer N."/>
            <person name="Luecker S."/>
            <person name="Lage O.M."/>
            <person name="Pohl T."/>
            <person name="Merkel B.J."/>
            <person name="Hornburger P."/>
            <person name="Mueller R.-W."/>
            <person name="Bruemmer F."/>
            <person name="Labrenz M."/>
            <person name="Spormann A.M."/>
            <person name="Op den Camp H."/>
            <person name="Overmann J."/>
            <person name="Amann R."/>
            <person name="Jetten M.S.M."/>
            <person name="Mascher T."/>
            <person name="Medema M.H."/>
            <person name="Devos D.P."/>
            <person name="Kaster A.-K."/>
            <person name="Ovreas L."/>
            <person name="Rohde M."/>
            <person name="Galperin M.Y."/>
            <person name="Jogler C."/>
        </authorList>
    </citation>
    <scope>NUCLEOTIDE SEQUENCE [LARGE SCALE GENOMIC DNA]</scope>
    <source>
        <strain evidence="7 8">Pan161</strain>
    </source>
</reference>
<dbReference type="PROSITE" id="PS00211">
    <property type="entry name" value="ABC_TRANSPORTER_1"/>
    <property type="match status" value="1"/>
</dbReference>
<dbReference type="Pfam" id="PF00005">
    <property type="entry name" value="ABC_tran"/>
    <property type="match status" value="1"/>
</dbReference>
<dbReference type="PANTHER" id="PTHR42794">
    <property type="entry name" value="HEMIN IMPORT ATP-BINDING PROTEIN HMUV"/>
    <property type="match status" value="1"/>
</dbReference>
<gene>
    <name evidence="7" type="primary">yusV_1</name>
    <name evidence="7" type="ORF">Pan161_16660</name>
</gene>
<evidence type="ECO:0000256" key="3">
    <source>
        <dbReference type="ARBA" id="ARBA00022840"/>
    </source>
</evidence>
<keyword evidence="1" id="KW-0813">Transport</keyword>
<dbReference type="PROSITE" id="PS50893">
    <property type="entry name" value="ABC_TRANSPORTER_2"/>
    <property type="match status" value="1"/>
</dbReference>
<organism evidence="7 8">
    <name type="scientific">Gimesia algae</name>
    <dbReference type="NCBI Taxonomy" id="2527971"/>
    <lineage>
        <taxon>Bacteria</taxon>
        <taxon>Pseudomonadati</taxon>
        <taxon>Planctomycetota</taxon>
        <taxon>Planctomycetia</taxon>
        <taxon>Planctomycetales</taxon>
        <taxon>Planctomycetaceae</taxon>
        <taxon>Gimesia</taxon>
    </lineage>
</organism>
<evidence type="ECO:0000256" key="4">
    <source>
        <dbReference type="ARBA" id="ARBA00022967"/>
    </source>
</evidence>
<dbReference type="AlphaFoldDB" id="A0A517VAJ9"/>
<dbReference type="FunFam" id="3.40.50.300:FF:000134">
    <property type="entry name" value="Iron-enterobactin ABC transporter ATP-binding protein"/>
    <property type="match status" value="1"/>
</dbReference>
<dbReference type="PANTHER" id="PTHR42794:SF1">
    <property type="entry name" value="HEMIN IMPORT ATP-BINDING PROTEIN HMUV"/>
    <property type="match status" value="1"/>
</dbReference>
<evidence type="ECO:0000313" key="8">
    <source>
        <dbReference type="Proteomes" id="UP000316855"/>
    </source>
</evidence>
<dbReference type="Gene3D" id="3.40.50.300">
    <property type="entry name" value="P-loop containing nucleotide triphosphate hydrolases"/>
    <property type="match status" value="1"/>
</dbReference>
<evidence type="ECO:0000256" key="1">
    <source>
        <dbReference type="ARBA" id="ARBA00022448"/>
    </source>
</evidence>
<dbReference type="OrthoDB" id="9787851at2"/>
<name>A0A517VAJ9_9PLAN</name>
<evidence type="ECO:0000256" key="5">
    <source>
        <dbReference type="ARBA" id="ARBA00037066"/>
    </source>
</evidence>
<dbReference type="GO" id="GO:0005524">
    <property type="term" value="F:ATP binding"/>
    <property type="evidence" value="ECO:0007669"/>
    <property type="project" value="UniProtKB-KW"/>
</dbReference>
<comment type="function">
    <text evidence="5">Part of the ABC transporter complex HmuTUV involved in hemin import. Responsible for energy coupling to the transport system.</text>
</comment>
<accession>A0A517VAJ9</accession>
<dbReference type="InterPro" id="IPR017871">
    <property type="entry name" value="ABC_transporter-like_CS"/>
</dbReference>
<dbReference type="CDD" id="cd03214">
    <property type="entry name" value="ABC_Iron-Siderophores_B12_Hemin"/>
    <property type="match status" value="1"/>
</dbReference>
<feature type="domain" description="ABC transporter" evidence="6">
    <location>
        <begin position="3"/>
        <end position="235"/>
    </location>
</feature>
<proteinExistence type="predicted"/>
<dbReference type="EMBL" id="CP036343">
    <property type="protein sequence ID" value="QDT90033.1"/>
    <property type="molecule type" value="Genomic_DNA"/>
</dbReference>
<keyword evidence="4" id="KW-1278">Translocase</keyword>
<dbReference type="RefSeq" id="WP_145225715.1">
    <property type="nucleotide sequence ID" value="NZ_CP036343.1"/>
</dbReference>
<dbReference type="SMART" id="SM00382">
    <property type="entry name" value="AAA"/>
    <property type="match status" value="1"/>
</dbReference>
<dbReference type="GO" id="GO:0016887">
    <property type="term" value="F:ATP hydrolysis activity"/>
    <property type="evidence" value="ECO:0007669"/>
    <property type="project" value="InterPro"/>
</dbReference>
<evidence type="ECO:0000259" key="6">
    <source>
        <dbReference type="PROSITE" id="PS50893"/>
    </source>
</evidence>
<dbReference type="Proteomes" id="UP000316855">
    <property type="component" value="Chromosome"/>
</dbReference>
<dbReference type="InterPro" id="IPR003593">
    <property type="entry name" value="AAA+_ATPase"/>
</dbReference>
<dbReference type="SUPFAM" id="SSF52540">
    <property type="entry name" value="P-loop containing nucleoside triphosphate hydrolases"/>
    <property type="match status" value="1"/>
</dbReference>
<sequence length="271" mass="29433">MILETAGISFSYGSHRVLADVNLQLKPGMTAIIGPNAAGKSTLLKCLSGLLRPEGEVRLDGIALSSLKYEQLTQQVSFLPQDFSTTAVLTVYEAVLLGRVHQLGWRVSDDDTRIVNQLLNEMKLSDVADRFLNELSGGQRQLVALAQSLAREPAVLLLDEPTSNLDLRRQYEVCNLIRRLTDSRGISTALAVHDLNLAARYADWVYVIQDGKMCCAGEPKSVLTESLIADVYGVETLVTYSQEARPVITVLGPVTIESAESESGQGAGNDV</sequence>
<keyword evidence="3 7" id="KW-0067">ATP-binding</keyword>